<organism evidence="2 3">
    <name type="scientific">Rarispira pelagica</name>
    <dbReference type="NCBI Taxonomy" id="3141764"/>
    <lineage>
        <taxon>Bacteria</taxon>
        <taxon>Pseudomonadati</taxon>
        <taxon>Spirochaetota</taxon>
        <taxon>Spirochaetia</taxon>
        <taxon>Winmispirales</taxon>
        <taxon>Winmispiraceae</taxon>
        <taxon>Rarispira</taxon>
    </lineage>
</organism>
<keyword evidence="2" id="KW-0269">Exonuclease</keyword>
<feature type="domain" description="Exonuclease" evidence="1">
    <location>
        <begin position="24"/>
        <end position="190"/>
    </location>
</feature>
<dbReference type="GO" id="GO:0004527">
    <property type="term" value="F:exonuclease activity"/>
    <property type="evidence" value="ECO:0007669"/>
    <property type="project" value="UniProtKB-KW"/>
</dbReference>
<dbReference type="SMART" id="SM00479">
    <property type="entry name" value="EXOIII"/>
    <property type="match status" value="1"/>
</dbReference>
<dbReference type="Gene3D" id="3.30.420.10">
    <property type="entry name" value="Ribonuclease H-like superfamily/Ribonuclease H"/>
    <property type="match status" value="1"/>
</dbReference>
<dbReference type="InterPro" id="IPR036397">
    <property type="entry name" value="RNaseH_sf"/>
</dbReference>
<proteinExistence type="predicted"/>
<dbReference type="InterPro" id="IPR013520">
    <property type="entry name" value="Ribonucl_H"/>
</dbReference>
<evidence type="ECO:0000259" key="1">
    <source>
        <dbReference type="SMART" id="SM00479"/>
    </source>
</evidence>
<name>A0ABU9UAT5_9SPIR</name>
<accession>A0ABU9UAT5</accession>
<dbReference type="PANTHER" id="PTHR30231">
    <property type="entry name" value="DNA POLYMERASE III SUBUNIT EPSILON"/>
    <property type="match status" value="1"/>
</dbReference>
<evidence type="ECO:0000313" key="2">
    <source>
        <dbReference type="EMBL" id="MEM5947771.1"/>
    </source>
</evidence>
<keyword evidence="3" id="KW-1185">Reference proteome</keyword>
<dbReference type="Pfam" id="PF00929">
    <property type="entry name" value="RNase_T"/>
    <property type="match status" value="1"/>
</dbReference>
<gene>
    <name evidence="2" type="ORF">WKV44_04360</name>
</gene>
<dbReference type="PANTHER" id="PTHR30231:SF41">
    <property type="entry name" value="DNA POLYMERASE III SUBUNIT EPSILON"/>
    <property type="match status" value="1"/>
</dbReference>
<dbReference type="CDD" id="cd06127">
    <property type="entry name" value="DEDDh"/>
    <property type="match status" value="1"/>
</dbReference>
<evidence type="ECO:0000313" key="3">
    <source>
        <dbReference type="Proteomes" id="UP001466331"/>
    </source>
</evidence>
<dbReference type="InterPro" id="IPR012337">
    <property type="entry name" value="RNaseH-like_sf"/>
</dbReference>
<keyword evidence="2" id="KW-0378">Hydrolase</keyword>
<sequence>MWFYVNIVIKTERKEMQFNWLESPVIAFDVETTGLYADKDRVVEIACVMFEDGREVDSLSSLINPGIPIPEVVSNIHGIYDDDVMDAPTMADFFDYFEDFVGNNVLVAHNAKFDLSFLRKEYARAGRDFPSLLILDTLSMSRKAFPGLPKYNLKALAYSCGIEQKYHHRALDDARTCGELFYKCIRQLAPSGELAIRGFSVG</sequence>
<dbReference type="NCBIfam" id="TIGR00573">
    <property type="entry name" value="dnaq"/>
    <property type="match status" value="1"/>
</dbReference>
<protein>
    <submittedName>
        <fullName evidence="2">3'-5' exonuclease</fullName>
    </submittedName>
</protein>
<reference evidence="2 3" key="1">
    <citation type="submission" date="2024-03" db="EMBL/GenBank/DDBJ databases">
        <title>Ignisphaera cupida sp. nov., a hyperthermophilic hydrolytic archaeon from a hot spring of Kamchatka, and proposal of Ignisphaeraceae fam. nov.</title>
        <authorList>
            <person name="Podosokorskaya O.A."/>
            <person name="Elcheninov A.G."/>
            <person name="Maltseva A.I."/>
            <person name="Zayulina K.S."/>
            <person name="Novikov A."/>
            <person name="Merkel A.Y."/>
        </authorList>
    </citation>
    <scope>NUCLEOTIDE SEQUENCE [LARGE SCALE GENOMIC DNA]</scope>
    <source>
        <strain evidence="2 3">38H-sp</strain>
    </source>
</reference>
<dbReference type="RefSeq" id="WP_420069221.1">
    <property type="nucleotide sequence ID" value="NZ_JBCHKQ010000002.1"/>
</dbReference>
<dbReference type="EMBL" id="JBCHKQ010000002">
    <property type="protein sequence ID" value="MEM5947771.1"/>
    <property type="molecule type" value="Genomic_DNA"/>
</dbReference>
<keyword evidence="2" id="KW-0540">Nuclease</keyword>
<dbReference type="InterPro" id="IPR006054">
    <property type="entry name" value="DnaQ"/>
</dbReference>
<dbReference type="SUPFAM" id="SSF53098">
    <property type="entry name" value="Ribonuclease H-like"/>
    <property type="match status" value="1"/>
</dbReference>
<dbReference type="Proteomes" id="UP001466331">
    <property type="component" value="Unassembled WGS sequence"/>
</dbReference>
<comment type="caution">
    <text evidence="2">The sequence shown here is derived from an EMBL/GenBank/DDBJ whole genome shotgun (WGS) entry which is preliminary data.</text>
</comment>